<dbReference type="AlphaFoldDB" id="A0A401NQR7"/>
<dbReference type="OrthoDB" id="8963700at2759"/>
<feature type="region of interest" description="Disordered" evidence="1">
    <location>
        <begin position="1"/>
        <end position="36"/>
    </location>
</feature>
<evidence type="ECO:0000313" key="3">
    <source>
        <dbReference type="Proteomes" id="UP000288216"/>
    </source>
</evidence>
<evidence type="ECO:0000256" key="1">
    <source>
        <dbReference type="SAM" id="MobiDB-lite"/>
    </source>
</evidence>
<reference evidence="2 3" key="1">
    <citation type="journal article" date="2018" name="Nat. Ecol. Evol.">
        <title>Shark genomes provide insights into elasmobranch evolution and the origin of vertebrates.</title>
        <authorList>
            <person name="Hara Y"/>
            <person name="Yamaguchi K"/>
            <person name="Onimaru K"/>
            <person name="Kadota M"/>
            <person name="Koyanagi M"/>
            <person name="Keeley SD"/>
            <person name="Tatsumi K"/>
            <person name="Tanaka K"/>
            <person name="Motone F"/>
            <person name="Kageyama Y"/>
            <person name="Nozu R"/>
            <person name="Adachi N"/>
            <person name="Nishimura O"/>
            <person name="Nakagawa R"/>
            <person name="Tanegashima C"/>
            <person name="Kiyatake I"/>
            <person name="Matsumoto R"/>
            <person name="Murakumo K"/>
            <person name="Nishida K"/>
            <person name="Terakita A"/>
            <person name="Kuratani S"/>
            <person name="Sato K"/>
            <person name="Hyodo S Kuraku.S."/>
        </authorList>
    </citation>
    <scope>NUCLEOTIDE SEQUENCE [LARGE SCALE GENOMIC DNA]</scope>
</reference>
<gene>
    <name evidence="2" type="ORF">scyTo_0014599</name>
</gene>
<evidence type="ECO:0000313" key="2">
    <source>
        <dbReference type="EMBL" id="GCB63205.1"/>
    </source>
</evidence>
<feature type="compositionally biased region" description="Polar residues" evidence="1">
    <location>
        <begin position="64"/>
        <end position="80"/>
    </location>
</feature>
<proteinExistence type="predicted"/>
<sequence length="156" mass="16856">MFSRKKRELMKTPSISKKNRTGSPVPHITSELPRKDAIEVPASQTGTLSELSAVGSLTKLSSSPSAVSTLKRPNTLSRHSSAAGFPVASSGTWGYSKGYRASPVYSTTSSESYEGPEVEEITQLLLDVARFAETVEKLKDIVLEGKWKSSEIVLVP</sequence>
<accession>A0A401NQR7</accession>
<comment type="caution">
    <text evidence="2">The sequence shown here is derived from an EMBL/GenBank/DDBJ whole genome shotgun (WGS) entry which is preliminary data.</text>
</comment>
<name>A0A401NQR7_SCYTO</name>
<dbReference type="EMBL" id="BFAA01007890">
    <property type="protein sequence ID" value="GCB63205.1"/>
    <property type="molecule type" value="Genomic_DNA"/>
</dbReference>
<protein>
    <submittedName>
        <fullName evidence="2">Uncharacterized protein</fullName>
    </submittedName>
</protein>
<keyword evidence="3" id="KW-1185">Reference proteome</keyword>
<dbReference type="Proteomes" id="UP000288216">
    <property type="component" value="Unassembled WGS sequence"/>
</dbReference>
<dbReference type="STRING" id="75743.A0A401NQR7"/>
<organism evidence="2 3">
    <name type="scientific">Scyliorhinus torazame</name>
    <name type="common">Cloudy catshark</name>
    <name type="synonym">Catulus torazame</name>
    <dbReference type="NCBI Taxonomy" id="75743"/>
    <lineage>
        <taxon>Eukaryota</taxon>
        <taxon>Metazoa</taxon>
        <taxon>Chordata</taxon>
        <taxon>Craniata</taxon>
        <taxon>Vertebrata</taxon>
        <taxon>Chondrichthyes</taxon>
        <taxon>Elasmobranchii</taxon>
        <taxon>Galeomorphii</taxon>
        <taxon>Galeoidea</taxon>
        <taxon>Carcharhiniformes</taxon>
        <taxon>Scyliorhinidae</taxon>
        <taxon>Scyliorhinus</taxon>
    </lineage>
</organism>
<feature type="region of interest" description="Disordered" evidence="1">
    <location>
        <begin position="64"/>
        <end position="84"/>
    </location>
</feature>